<proteinExistence type="inferred from homology"/>
<evidence type="ECO:0000256" key="1">
    <source>
        <dbReference type="ARBA" id="ARBA00007074"/>
    </source>
</evidence>
<reference evidence="6" key="1">
    <citation type="submission" date="2019-07" db="EMBL/GenBank/DDBJ databases">
        <title>FDA dAtabase for Regulatory Grade micrObial Sequences (FDA-ARGOS): Supporting development and validation of Infectious Disease Dx tests.</title>
        <authorList>
            <person name="Bachman M."/>
            <person name="Young C."/>
            <person name="Tallon L."/>
            <person name="Sadzewicz L."/>
            <person name="Vavikolanu K."/>
            <person name="Mehta A."/>
            <person name="Aluvathingal J."/>
            <person name="Nadendla S."/>
            <person name="Nandy P."/>
            <person name="Geyer C."/>
            <person name="Yan Y."/>
            <person name="Sichtig H."/>
        </authorList>
    </citation>
    <scope>NUCLEOTIDE SEQUENCE</scope>
    <source>
        <strain evidence="6">FDAARGOS_618</strain>
    </source>
</reference>
<dbReference type="PROSITE" id="PS51935">
    <property type="entry name" value="NLPC_P60"/>
    <property type="match status" value="1"/>
</dbReference>
<organism evidence="6 7">
    <name type="scientific">Agrobacterium pusense</name>
    <dbReference type="NCBI Taxonomy" id="648995"/>
    <lineage>
        <taxon>Bacteria</taxon>
        <taxon>Pseudomonadati</taxon>
        <taxon>Pseudomonadota</taxon>
        <taxon>Alphaproteobacteria</taxon>
        <taxon>Hyphomicrobiales</taxon>
        <taxon>Rhizobiaceae</taxon>
        <taxon>Rhizobium/Agrobacterium group</taxon>
        <taxon>Agrobacterium</taxon>
    </lineage>
</organism>
<keyword evidence="7" id="KW-1185">Reference proteome</keyword>
<dbReference type="GO" id="GO:0008234">
    <property type="term" value="F:cysteine-type peptidase activity"/>
    <property type="evidence" value="ECO:0007669"/>
    <property type="project" value="UniProtKB-KW"/>
</dbReference>
<comment type="caution">
    <text evidence="6">The sequence shown here is derived from an EMBL/GenBank/DDBJ whole genome shotgun (WGS) entry which is preliminary data.</text>
</comment>
<dbReference type="Gene3D" id="3.90.1720.10">
    <property type="entry name" value="endopeptidase domain like (from Nostoc punctiforme)"/>
    <property type="match status" value="1"/>
</dbReference>
<dbReference type="Proteomes" id="UP001155820">
    <property type="component" value="Unassembled WGS sequence"/>
</dbReference>
<evidence type="ECO:0000256" key="2">
    <source>
        <dbReference type="ARBA" id="ARBA00022670"/>
    </source>
</evidence>
<evidence type="ECO:0000313" key="6">
    <source>
        <dbReference type="EMBL" id="NRF22882.1"/>
    </source>
</evidence>
<dbReference type="AlphaFoldDB" id="A0AA44J1U0"/>
<sequence>MNVRNSRATLDHWSDRFVGLPYREFGRDRDGCDCWGLACTIYREELGINLPQYLGYASVEEHGEIAALVSGATSSPLWLPVTGTAVAFDISVFRRGRLDTHVGIVVHHGLMIHMVEGDCSKVESYRSGAWGHRLTGTYRHVEFISRGL</sequence>
<accession>A0AA44J1U0</accession>
<dbReference type="RefSeq" id="WP_172874217.1">
    <property type="nucleotide sequence ID" value="NZ_JABRWL010000006.1"/>
</dbReference>
<keyword evidence="4" id="KW-0788">Thiol protease</keyword>
<feature type="domain" description="NlpC/P60" evidence="5">
    <location>
        <begin position="4"/>
        <end position="141"/>
    </location>
</feature>
<gene>
    <name evidence="6" type="ORF">FOB26_27900</name>
</gene>
<protein>
    <submittedName>
        <fullName evidence="6">C40 family peptidase</fullName>
    </submittedName>
</protein>
<dbReference type="Pfam" id="PF00877">
    <property type="entry name" value="NLPC_P60"/>
    <property type="match status" value="1"/>
</dbReference>
<dbReference type="EMBL" id="JABRWM010000006">
    <property type="protein sequence ID" value="NRF22882.1"/>
    <property type="molecule type" value="Genomic_DNA"/>
</dbReference>
<name>A0AA44J1U0_9HYPH</name>
<comment type="similarity">
    <text evidence="1">Belongs to the peptidase C40 family.</text>
</comment>
<dbReference type="SUPFAM" id="SSF54001">
    <property type="entry name" value="Cysteine proteinases"/>
    <property type="match status" value="1"/>
</dbReference>
<evidence type="ECO:0000256" key="3">
    <source>
        <dbReference type="ARBA" id="ARBA00022801"/>
    </source>
</evidence>
<dbReference type="InterPro" id="IPR000064">
    <property type="entry name" value="NLP_P60_dom"/>
</dbReference>
<dbReference type="GO" id="GO:0006508">
    <property type="term" value="P:proteolysis"/>
    <property type="evidence" value="ECO:0007669"/>
    <property type="project" value="UniProtKB-KW"/>
</dbReference>
<evidence type="ECO:0000313" key="7">
    <source>
        <dbReference type="Proteomes" id="UP001155820"/>
    </source>
</evidence>
<dbReference type="InterPro" id="IPR038765">
    <property type="entry name" value="Papain-like_cys_pep_sf"/>
</dbReference>
<evidence type="ECO:0000259" key="5">
    <source>
        <dbReference type="PROSITE" id="PS51935"/>
    </source>
</evidence>
<evidence type="ECO:0000256" key="4">
    <source>
        <dbReference type="ARBA" id="ARBA00022807"/>
    </source>
</evidence>
<keyword evidence="2" id="KW-0645">Protease</keyword>
<keyword evidence="3" id="KW-0378">Hydrolase</keyword>